<proteinExistence type="predicted"/>
<protein>
    <submittedName>
        <fullName evidence="1">Uncharacterized protein</fullName>
    </submittedName>
</protein>
<name>A0A6P2Y928_9BURK</name>
<dbReference type="EMBL" id="CABVQS010000011">
    <property type="protein sequence ID" value="VWD18433.1"/>
    <property type="molecule type" value="Genomic_DNA"/>
</dbReference>
<sequence>MCFSGNGAKVAIGVEKGFGQQWFVNVGFCIDRIGTDEISRIEQSHMYFRLDRLFAQHRELIVGAGALDDMGQPREYEVFLGLLASEVGEELKRFANEQAIADAYRAGRFREGLVTKSVRDLLSSSA</sequence>
<dbReference type="AlphaFoldDB" id="A0A6P2Y928"/>
<accession>A0A6P2Y928</accession>
<gene>
    <name evidence="1" type="ORF">BCO71033_02973</name>
</gene>
<organism evidence="1 2">
    <name type="scientific">Burkholderia contaminans</name>
    <dbReference type="NCBI Taxonomy" id="488447"/>
    <lineage>
        <taxon>Bacteria</taxon>
        <taxon>Pseudomonadati</taxon>
        <taxon>Pseudomonadota</taxon>
        <taxon>Betaproteobacteria</taxon>
        <taxon>Burkholderiales</taxon>
        <taxon>Burkholderiaceae</taxon>
        <taxon>Burkholderia</taxon>
        <taxon>Burkholderia cepacia complex</taxon>
    </lineage>
</organism>
<evidence type="ECO:0000313" key="2">
    <source>
        <dbReference type="Proteomes" id="UP000494109"/>
    </source>
</evidence>
<dbReference type="Proteomes" id="UP000494109">
    <property type="component" value="Unassembled WGS sequence"/>
</dbReference>
<reference evidence="1 2" key="1">
    <citation type="submission" date="2019-09" db="EMBL/GenBank/DDBJ databases">
        <authorList>
            <person name="Depoorter E."/>
        </authorList>
    </citation>
    <scope>NUCLEOTIDE SEQUENCE [LARGE SCALE GENOMIC DNA]</scope>
    <source>
        <strain evidence="1">R-71033</strain>
    </source>
</reference>
<evidence type="ECO:0000313" key="1">
    <source>
        <dbReference type="EMBL" id="VWD18433.1"/>
    </source>
</evidence>